<dbReference type="AlphaFoldDB" id="A0A370L6V9"/>
<keyword evidence="2" id="KW-1185">Reference proteome</keyword>
<dbReference type="Gene3D" id="3.40.720.10">
    <property type="entry name" value="Alkaline Phosphatase, subunit A"/>
    <property type="match status" value="2"/>
</dbReference>
<dbReference type="PANTHER" id="PTHR10151">
    <property type="entry name" value="ECTONUCLEOTIDE PYROPHOSPHATASE/PHOSPHODIESTERASE"/>
    <property type="match status" value="1"/>
</dbReference>
<dbReference type="RefSeq" id="WP_114829500.1">
    <property type="nucleotide sequence ID" value="NZ_QQTO01000021.1"/>
</dbReference>
<name>A0A370L6V9_9HYPH</name>
<organism evidence="1 2">
    <name type="scientific">Bosea caraganae</name>
    <dbReference type="NCBI Taxonomy" id="2763117"/>
    <lineage>
        <taxon>Bacteria</taxon>
        <taxon>Pseudomonadati</taxon>
        <taxon>Pseudomonadota</taxon>
        <taxon>Alphaproteobacteria</taxon>
        <taxon>Hyphomicrobiales</taxon>
        <taxon>Boseaceae</taxon>
        <taxon>Bosea</taxon>
    </lineage>
</organism>
<dbReference type="SUPFAM" id="SSF53649">
    <property type="entry name" value="Alkaline phosphatase-like"/>
    <property type="match status" value="1"/>
</dbReference>
<sequence>MTTTKPAADKVVICVFDGLRPDFITPEQTPNLARFAGQSTWFREARSVFPSMTRVATTSIATGAPPRVHGIMGNAFLFPEVTREHVLDLGRADDIALAEEKTGGRFVEAESFGDVLAQAGKKLAVVHTGSAGSAYLINPSVRANGHWTFSIFGRDHTRTPEAVDEVIARFGPLPPRTLPRFEETDYAEQVFREHVLETLKPDVALVWFNEPDTSFHYRFLGSPETLSVLKHVDAAFGRILDWVAAQPDAERYAVVAASDHGQISSSDALDLAGLINAQGHAGRRAAERVLEGASFAMTGGNMGEIRILEGGIERRDAIAAWLREQDLLGMLFSAARNEVEGEVEGSFALPLVDLGHRRQPDMVYVLRSGNEADAYGNPGLGLITKGDVPVGGGMHGGLNRYELNTVLMVQGEGFEAGRTESGPSGIIDIAPTVLGLLGLAPAASMVGHSLASANGLELRPRSFEAGAGGFRQMLDIVDRGGARFVVQGGRAA</sequence>
<evidence type="ECO:0000313" key="1">
    <source>
        <dbReference type="EMBL" id="RDJ25454.1"/>
    </source>
</evidence>
<dbReference type="InterPro" id="IPR017850">
    <property type="entry name" value="Alkaline_phosphatase_core_sf"/>
</dbReference>
<dbReference type="Proteomes" id="UP000255207">
    <property type="component" value="Unassembled WGS sequence"/>
</dbReference>
<proteinExistence type="predicted"/>
<dbReference type="InterPro" id="IPR002591">
    <property type="entry name" value="Phosphodiest/P_Trfase"/>
</dbReference>
<accession>A0A370L6V9</accession>
<dbReference type="EMBL" id="QQTP01000005">
    <property type="protein sequence ID" value="RDJ25454.1"/>
    <property type="molecule type" value="Genomic_DNA"/>
</dbReference>
<dbReference type="GO" id="GO:0016787">
    <property type="term" value="F:hydrolase activity"/>
    <property type="evidence" value="ECO:0007669"/>
    <property type="project" value="UniProtKB-ARBA"/>
</dbReference>
<reference evidence="2" key="1">
    <citation type="submission" date="2018-07" db="EMBL/GenBank/DDBJ databases">
        <authorList>
            <person name="Safronova V.I."/>
            <person name="Chirak E.R."/>
            <person name="Sazanova A.L."/>
        </authorList>
    </citation>
    <scope>NUCLEOTIDE SEQUENCE [LARGE SCALE GENOMIC DNA]</scope>
    <source>
        <strain evidence="2">RCAM04685</strain>
    </source>
</reference>
<dbReference type="OrthoDB" id="9779418at2"/>
<dbReference type="PANTHER" id="PTHR10151:SF120">
    <property type="entry name" value="BIS(5'-ADENOSYL)-TRIPHOSPHATASE"/>
    <property type="match status" value="1"/>
</dbReference>
<protein>
    <submittedName>
        <fullName evidence="1">Nucleotide pyrophosphatase</fullName>
    </submittedName>
</protein>
<evidence type="ECO:0000313" key="2">
    <source>
        <dbReference type="Proteomes" id="UP000255207"/>
    </source>
</evidence>
<gene>
    <name evidence="1" type="ORF">DWE98_12055</name>
</gene>
<comment type="caution">
    <text evidence="1">The sequence shown here is derived from an EMBL/GenBank/DDBJ whole genome shotgun (WGS) entry which is preliminary data.</text>
</comment>
<dbReference type="Pfam" id="PF01663">
    <property type="entry name" value="Phosphodiest"/>
    <property type="match status" value="1"/>
</dbReference>